<accession>A0A9J6AL04</accession>
<evidence type="ECO:0000313" key="2">
    <source>
        <dbReference type="Proteomes" id="UP000824120"/>
    </source>
</evidence>
<keyword evidence="2" id="KW-1185">Reference proteome</keyword>
<sequence>MNITILLQHSGIWVSDVNYKGYKVDGIVVGESISFMNLKALILAKLEINGVRKDIEIRYIVDGNTCPLKIRNDIGVKLYLVVRRNKPGIGMYPLCIDTTEKMVGEIHNFDCSSGEIICVEGIERDTEALALVESRICDLDYILELNATNYITDFNSTDVKTALRPLIRGFDYCRPVVVVDAAHLGGAYKGTFISASTLDGTGCILPLAYGVVDTENDCS</sequence>
<comment type="caution">
    <text evidence="1">The sequence shown here is derived from an EMBL/GenBank/DDBJ whole genome shotgun (WGS) entry which is preliminary data.</text>
</comment>
<dbReference type="AlphaFoldDB" id="A0A9J6AL04"/>
<organism evidence="1 2">
    <name type="scientific">Solanum commersonii</name>
    <name type="common">Commerson's wild potato</name>
    <name type="synonym">Commerson's nightshade</name>
    <dbReference type="NCBI Taxonomy" id="4109"/>
    <lineage>
        <taxon>Eukaryota</taxon>
        <taxon>Viridiplantae</taxon>
        <taxon>Streptophyta</taxon>
        <taxon>Embryophyta</taxon>
        <taxon>Tracheophyta</taxon>
        <taxon>Spermatophyta</taxon>
        <taxon>Magnoliopsida</taxon>
        <taxon>eudicotyledons</taxon>
        <taxon>Gunneridae</taxon>
        <taxon>Pentapetalae</taxon>
        <taxon>asterids</taxon>
        <taxon>lamiids</taxon>
        <taxon>Solanales</taxon>
        <taxon>Solanaceae</taxon>
        <taxon>Solanoideae</taxon>
        <taxon>Solaneae</taxon>
        <taxon>Solanum</taxon>
    </lineage>
</organism>
<dbReference type="OrthoDB" id="683469at2759"/>
<protein>
    <submittedName>
        <fullName evidence="1">Uncharacterized protein</fullName>
    </submittedName>
</protein>
<gene>
    <name evidence="1" type="ORF">H5410_010315</name>
</gene>
<dbReference type="Proteomes" id="UP000824120">
    <property type="component" value="Chromosome 2"/>
</dbReference>
<dbReference type="PANTHER" id="PTHR31973">
    <property type="entry name" value="POLYPROTEIN, PUTATIVE-RELATED"/>
    <property type="match status" value="1"/>
</dbReference>
<dbReference type="PANTHER" id="PTHR31973:SF113">
    <property type="entry name" value="PROTEIN FAR1-RELATED SEQUENCE 5-LIKE"/>
    <property type="match status" value="1"/>
</dbReference>
<evidence type="ECO:0000313" key="1">
    <source>
        <dbReference type="EMBL" id="KAG5625097.1"/>
    </source>
</evidence>
<proteinExistence type="predicted"/>
<reference evidence="1 2" key="1">
    <citation type="submission" date="2020-09" db="EMBL/GenBank/DDBJ databases">
        <title>De no assembly of potato wild relative species, Solanum commersonii.</title>
        <authorList>
            <person name="Cho K."/>
        </authorList>
    </citation>
    <scope>NUCLEOTIDE SEQUENCE [LARGE SCALE GENOMIC DNA]</scope>
    <source>
        <strain evidence="1">LZ3.2</strain>
        <tissue evidence="1">Leaf</tissue>
    </source>
</reference>
<name>A0A9J6AL04_SOLCO</name>
<dbReference type="EMBL" id="JACXVP010000002">
    <property type="protein sequence ID" value="KAG5625097.1"/>
    <property type="molecule type" value="Genomic_DNA"/>
</dbReference>